<dbReference type="InterPro" id="IPR002885">
    <property type="entry name" value="PPR_rpt"/>
</dbReference>
<dbReference type="PANTHER" id="PTHR45717">
    <property type="entry name" value="OS12G0527900 PROTEIN"/>
    <property type="match status" value="1"/>
</dbReference>
<feature type="compositionally biased region" description="Acidic residues" evidence="4">
    <location>
        <begin position="477"/>
        <end position="491"/>
    </location>
</feature>
<evidence type="ECO:0000256" key="3">
    <source>
        <dbReference type="PROSITE-ProRule" id="PRU00708"/>
    </source>
</evidence>
<evidence type="ECO:0000256" key="4">
    <source>
        <dbReference type="SAM" id="MobiDB-lite"/>
    </source>
</evidence>
<dbReference type="NCBIfam" id="TIGR00756">
    <property type="entry name" value="PPR"/>
    <property type="match status" value="2"/>
</dbReference>
<protein>
    <submittedName>
        <fullName evidence="5">Pentatricopeptide repeat-containing protein</fullName>
    </submittedName>
</protein>
<comment type="caution">
    <text evidence="5">The sequence shown here is derived from an EMBL/GenBank/DDBJ whole genome shotgun (WGS) entry which is preliminary data.</text>
</comment>
<evidence type="ECO:0000313" key="6">
    <source>
        <dbReference type="Proteomes" id="UP000325081"/>
    </source>
</evidence>
<dbReference type="Pfam" id="PF01535">
    <property type="entry name" value="PPR"/>
    <property type="match status" value="2"/>
</dbReference>
<evidence type="ECO:0000313" key="5">
    <source>
        <dbReference type="EMBL" id="GER31190.1"/>
    </source>
</evidence>
<keyword evidence="6" id="KW-1185">Reference proteome</keyword>
<dbReference type="EMBL" id="BKCP01004439">
    <property type="protein sequence ID" value="GER31190.1"/>
    <property type="molecule type" value="Genomic_DNA"/>
</dbReference>
<dbReference type="GO" id="GO:0003729">
    <property type="term" value="F:mRNA binding"/>
    <property type="evidence" value="ECO:0007669"/>
    <property type="project" value="UniProtKB-ARBA"/>
</dbReference>
<accession>A0A5A7PES0</accession>
<sequence length="491" mass="55936">MLANTKMLKLLGRFPYSLLKQSPYRALGVSSYSTRTQPGSPDTLYRRLQICQEQRGPLTPILDKWVVEGRPVDYSELKRFIKTCRKIRRFKPALELSEWLIEMKYSDSRPGLAGLHLDLISKVHGLAQAQQYFDTLNPTQLVPSIHGALLHCYADANDISKAEAIFTQIQTLHSPSNLDYNSMLSLYSRTGNHKKLDSLAREMEDKGIELDEFTYNIRLNSHATNSELRKMESLLMKMELDPHVTVNCHAYITAAKGYIKAGLPEKALKALGKAEHSVRSKERQTAYGVLITVYAAMGEREHVYRVWARLKRDERITYYRGYGCMIASLEKLGDFEGLGRIFEQWVVEKKDDDGERWYLDMRVPNAVIRAYCRKGMVKEAEGVLGRALGEGAEASASTWSHMAHGYWRSGEMERAVEMTKRAARSSFAEWRPDFETVGACVEYLREKGDLGGVREILMLFEKWGKFSEGLKERADQGDEEMEAEELEAGAS</sequence>
<gene>
    <name evidence="5" type="ORF">STAS_07162</name>
</gene>
<dbReference type="OrthoDB" id="1890565at2759"/>
<dbReference type="AlphaFoldDB" id="A0A5A7PES0"/>
<evidence type="ECO:0000256" key="1">
    <source>
        <dbReference type="ARBA" id="ARBA00007626"/>
    </source>
</evidence>
<dbReference type="Pfam" id="PF13041">
    <property type="entry name" value="PPR_2"/>
    <property type="match status" value="1"/>
</dbReference>
<feature type="region of interest" description="Disordered" evidence="4">
    <location>
        <begin position="471"/>
        <end position="491"/>
    </location>
</feature>
<dbReference type="PROSITE" id="PS51375">
    <property type="entry name" value="PPR"/>
    <property type="match status" value="2"/>
</dbReference>
<name>A0A5A7PES0_STRAF</name>
<dbReference type="PANTHER" id="PTHR45717:SF10">
    <property type="entry name" value="OS10G0501000 PROTEIN"/>
    <property type="match status" value="1"/>
</dbReference>
<keyword evidence="2" id="KW-0677">Repeat</keyword>
<feature type="repeat" description="PPR" evidence="3">
    <location>
        <begin position="360"/>
        <end position="394"/>
    </location>
</feature>
<comment type="similarity">
    <text evidence="1">Belongs to the PPR family. P subfamily.</text>
</comment>
<dbReference type="Proteomes" id="UP000325081">
    <property type="component" value="Unassembled WGS sequence"/>
</dbReference>
<dbReference type="InterPro" id="IPR011990">
    <property type="entry name" value="TPR-like_helical_dom_sf"/>
</dbReference>
<feature type="repeat" description="PPR" evidence="3">
    <location>
        <begin position="176"/>
        <end position="210"/>
    </location>
</feature>
<dbReference type="GO" id="GO:0005739">
    <property type="term" value="C:mitochondrion"/>
    <property type="evidence" value="ECO:0007669"/>
    <property type="project" value="TreeGrafter"/>
</dbReference>
<evidence type="ECO:0000256" key="2">
    <source>
        <dbReference type="ARBA" id="ARBA00022737"/>
    </source>
</evidence>
<reference evidence="6" key="1">
    <citation type="journal article" date="2019" name="Curr. Biol.">
        <title>Genome Sequence of Striga asiatica Provides Insight into the Evolution of Plant Parasitism.</title>
        <authorList>
            <person name="Yoshida S."/>
            <person name="Kim S."/>
            <person name="Wafula E.K."/>
            <person name="Tanskanen J."/>
            <person name="Kim Y.M."/>
            <person name="Honaas L."/>
            <person name="Yang Z."/>
            <person name="Spallek T."/>
            <person name="Conn C.E."/>
            <person name="Ichihashi Y."/>
            <person name="Cheong K."/>
            <person name="Cui S."/>
            <person name="Der J.P."/>
            <person name="Gundlach H."/>
            <person name="Jiao Y."/>
            <person name="Hori C."/>
            <person name="Ishida J.K."/>
            <person name="Kasahara H."/>
            <person name="Kiba T."/>
            <person name="Kim M.S."/>
            <person name="Koo N."/>
            <person name="Laohavisit A."/>
            <person name="Lee Y.H."/>
            <person name="Lumba S."/>
            <person name="McCourt P."/>
            <person name="Mortimer J.C."/>
            <person name="Mutuku J.M."/>
            <person name="Nomura T."/>
            <person name="Sasaki-Sekimoto Y."/>
            <person name="Seto Y."/>
            <person name="Wang Y."/>
            <person name="Wakatake T."/>
            <person name="Sakakibara H."/>
            <person name="Demura T."/>
            <person name="Yamaguchi S."/>
            <person name="Yoneyama K."/>
            <person name="Manabe R.I."/>
            <person name="Nelson D.C."/>
            <person name="Schulman A.H."/>
            <person name="Timko M.P."/>
            <person name="dePamphilis C.W."/>
            <person name="Choi D."/>
            <person name="Shirasu K."/>
        </authorList>
    </citation>
    <scope>NUCLEOTIDE SEQUENCE [LARGE SCALE GENOMIC DNA]</scope>
    <source>
        <strain evidence="6">cv. UVA1</strain>
    </source>
</reference>
<proteinExistence type="inferred from homology"/>
<organism evidence="5 6">
    <name type="scientific">Striga asiatica</name>
    <name type="common">Asiatic witchweed</name>
    <name type="synonym">Buchnera asiatica</name>
    <dbReference type="NCBI Taxonomy" id="4170"/>
    <lineage>
        <taxon>Eukaryota</taxon>
        <taxon>Viridiplantae</taxon>
        <taxon>Streptophyta</taxon>
        <taxon>Embryophyta</taxon>
        <taxon>Tracheophyta</taxon>
        <taxon>Spermatophyta</taxon>
        <taxon>Magnoliopsida</taxon>
        <taxon>eudicotyledons</taxon>
        <taxon>Gunneridae</taxon>
        <taxon>Pentapetalae</taxon>
        <taxon>asterids</taxon>
        <taxon>lamiids</taxon>
        <taxon>Lamiales</taxon>
        <taxon>Orobanchaceae</taxon>
        <taxon>Buchnereae</taxon>
        <taxon>Striga</taxon>
    </lineage>
</organism>
<dbReference type="Gene3D" id="1.25.40.10">
    <property type="entry name" value="Tetratricopeptide repeat domain"/>
    <property type="match status" value="2"/>
</dbReference>